<comment type="similarity">
    <text evidence="1">Belongs to the non-flavoprotein flavin reductase family.</text>
</comment>
<dbReference type="GO" id="GO:0004497">
    <property type="term" value="F:monooxygenase activity"/>
    <property type="evidence" value="ECO:0007669"/>
    <property type="project" value="UniProtKB-KW"/>
</dbReference>
<keyword evidence="4" id="KW-0503">Monooxygenase</keyword>
<evidence type="ECO:0000256" key="2">
    <source>
        <dbReference type="ARBA" id="ARBA00023002"/>
    </source>
</evidence>
<dbReference type="SUPFAM" id="SSF50475">
    <property type="entry name" value="FMN-binding split barrel"/>
    <property type="match status" value="1"/>
</dbReference>
<evidence type="ECO:0000313" key="4">
    <source>
        <dbReference type="EMBL" id="AXB43847.1"/>
    </source>
</evidence>
<dbReference type="KEGG" id="aab:A4R43_16030"/>
<dbReference type="NCBIfam" id="NF045630">
    <property type="entry name" value="monooxsub_HsaB"/>
    <property type="match status" value="1"/>
</dbReference>
<evidence type="ECO:0000259" key="3">
    <source>
        <dbReference type="SMART" id="SM00903"/>
    </source>
</evidence>
<keyword evidence="2" id="KW-0560">Oxidoreductase</keyword>
<dbReference type="InterPro" id="IPR012349">
    <property type="entry name" value="Split_barrel_FMN-bd"/>
</dbReference>
<evidence type="ECO:0000256" key="1">
    <source>
        <dbReference type="ARBA" id="ARBA00008898"/>
    </source>
</evidence>
<reference evidence="4 5" key="1">
    <citation type="submission" date="2016-04" db="EMBL/GenBank/DDBJ databases">
        <title>Complete genome sequence and analysis of deep-sea sediment isolate, Amycolatopsis sp. WP1.</title>
        <authorList>
            <person name="Wang H."/>
            <person name="Chen S."/>
            <person name="Wu Q."/>
        </authorList>
    </citation>
    <scope>NUCLEOTIDE SEQUENCE [LARGE SCALE GENOMIC DNA]</scope>
    <source>
        <strain evidence="4 5">WP1</strain>
    </source>
</reference>
<dbReference type="PANTHER" id="PTHR30466:SF11">
    <property type="entry name" value="FLAVIN-DEPENDENT MONOOXYGENASE, REDUCTASE SUBUNIT HSAB"/>
    <property type="match status" value="1"/>
</dbReference>
<dbReference type="GO" id="GO:0042602">
    <property type="term" value="F:riboflavin reductase (NADPH) activity"/>
    <property type="evidence" value="ECO:0007669"/>
    <property type="project" value="TreeGrafter"/>
</dbReference>
<name>A0A344L723_9PSEU</name>
<dbReference type="Pfam" id="PF01613">
    <property type="entry name" value="Flavin_Reduct"/>
    <property type="match status" value="1"/>
</dbReference>
<dbReference type="AlphaFoldDB" id="A0A344L723"/>
<dbReference type="InterPro" id="IPR002563">
    <property type="entry name" value="Flavin_Rdtase-like_dom"/>
</dbReference>
<dbReference type="GO" id="GO:0010181">
    <property type="term" value="F:FMN binding"/>
    <property type="evidence" value="ECO:0007669"/>
    <property type="project" value="InterPro"/>
</dbReference>
<sequence length="181" mass="19356">MTASAAIDAARFRAVLGHFCTGVAVVTGHDGAEPVGFACQSFAALSLDPPLVLFCPAKTSGSWPVIERSGSFAVNVLSEEQQELSAVFGARGVDKFARVAWQPGPSGSPVLDGALTWLDCDVETVHEAGDHYVVIGRVRALGAESADHGSPLLFYRGQYALTRPRTEIDKLFDWPRPGDWL</sequence>
<dbReference type="Proteomes" id="UP000250434">
    <property type="component" value="Chromosome"/>
</dbReference>
<evidence type="ECO:0000313" key="5">
    <source>
        <dbReference type="Proteomes" id="UP000250434"/>
    </source>
</evidence>
<dbReference type="InterPro" id="IPR054682">
    <property type="entry name" value="HsaB"/>
</dbReference>
<dbReference type="OrthoDB" id="9792858at2"/>
<organism evidence="4 5">
    <name type="scientific">Amycolatopsis albispora</name>
    <dbReference type="NCBI Taxonomy" id="1804986"/>
    <lineage>
        <taxon>Bacteria</taxon>
        <taxon>Bacillati</taxon>
        <taxon>Actinomycetota</taxon>
        <taxon>Actinomycetes</taxon>
        <taxon>Pseudonocardiales</taxon>
        <taxon>Pseudonocardiaceae</taxon>
        <taxon>Amycolatopsis</taxon>
    </lineage>
</organism>
<feature type="domain" description="Flavin reductase like" evidence="3">
    <location>
        <begin position="16"/>
        <end position="161"/>
    </location>
</feature>
<gene>
    <name evidence="4" type="ORF">A4R43_16030</name>
</gene>
<protein>
    <submittedName>
        <fullName evidence="4">Monooxygenase</fullName>
    </submittedName>
</protein>
<dbReference type="EMBL" id="CP015163">
    <property type="protein sequence ID" value="AXB43847.1"/>
    <property type="molecule type" value="Genomic_DNA"/>
</dbReference>
<dbReference type="Gene3D" id="2.30.110.10">
    <property type="entry name" value="Electron Transport, Fmn-binding Protein, Chain A"/>
    <property type="match status" value="1"/>
</dbReference>
<accession>A0A344L723</accession>
<dbReference type="SMART" id="SM00903">
    <property type="entry name" value="Flavin_Reduct"/>
    <property type="match status" value="1"/>
</dbReference>
<dbReference type="PANTHER" id="PTHR30466">
    <property type="entry name" value="FLAVIN REDUCTASE"/>
    <property type="match status" value="1"/>
</dbReference>
<proteinExistence type="inferred from homology"/>
<dbReference type="RefSeq" id="WP_113693083.1">
    <property type="nucleotide sequence ID" value="NZ_CP015163.1"/>
</dbReference>
<dbReference type="InterPro" id="IPR050268">
    <property type="entry name" value="NADH-dep_flavin_reductase"/>
</dbReference>
<keyword evidence="5" id="KW-1185">Reference proteome</keyword>